<feature type="domain" description="FHA" evidence="2">
    <location>
        <begin position="81"/>
        <end position="130"/>
    </location>
</feature>
<name>A0ABW8TDK3_9CLOT</name>
<dbReference type="SMART" id="SM00240">
    <property type="entry name" value="FHA"/>
    <property type="match status" value="1"/>
</dbReference>
<evidence type="ECO:0000313" key="3">
    <source>
        <dbReference type="EMBL" id="MFL0249059.1"/>
    </source>
</evidence>
<dbReference type="InterPro" id="IPR008984">
    <property type="entry name" value="SMAD_FHA_dom_sf"/>
</dbReference>
<sequence>MFLYLGSIGASLSKLSLIFKIIIIVIVYVIILFALRIMYKDIKNGGSRKPSRKKTFGLEVVEPGDNQNLRRGSVIPINRETTIGRRDDNSVILKEGYVSGHHARIYLRNTDYIMEDLNSTNGTILNGKKVEKKVYIKAGDEIKIGSALFKVIG</sequence>
<dbReference type="RefSeq" id="WP_406785734.1">
    <property type="nucleotide sequence ID" value="NZ_JBJIAA010000001.1"/>
</dbReference>
<evidence type="ECO:0000256" key="1">
    <source>
        <dbReference type="SAM" id="Phobius"/>
    </source>
</evidence>
<evidence type="ECO:0000259" key="2">
    <source>
        <dbReference type="PROSITE" id="PS50006"/>
    </source>
</evidence>
<dbReference type="SUPFAM" id="SSF49879">
    <property type="entry name" value="SMAD/FHA domain"/>
    <property type="match status" value="1"/>
</dbReference>
<accession>A0ABW8TDK3</accession>
<protein>
    <submittedName>
        <fullName evidence="3">FHA domain-containing protein</fullName>
    </submittedName>
</protein>
<keyword evidence="4" id="KW-1185">Reference proteome</keyword>
<dbReference type="Proteomes" id="UP001623592">
    <property type="component" value="Unassembled WGS sequence"/>
</dbReference>
<keyword evidence="1" id="KW-0472">Membrane</keyword>
<dbReference type="Pfam" id="PF00498">
    <property type="entry name" value="FHA"/>
    <property type="match status" value="1"/>
</dbReference>
<dbReference type="EMBL" id="JBJIAA010000001">
    <property type="protein sequence ID" value="MFL0249059.1"/>
    <property type="molecule type" value="Genomic_DNA"/>
</dbReference>
<gene>
    <name evidence="3" type="ORF">ACJDT4_01380</name>
</gene>
<evidence type="ECO:0000313" key="4">
    <source>
        <dbReference type="Proteomes" id="UP001623592"/>
    </source>
</evidence>
<reference evidence="3 4" key="1">
    <citation type="submission" date="2024-11" db="EMBL/GenBank/DDBJ databases">
        <authorList>
            <person name="Heng Y.C."/>
            <person name="Lim A.C.H."/>
            <person name="Lee J.K.Y."/>
            <person name="Kittelmann S."/>
        </authorList>
    </citation>
    <scope>NUCLEOTIDE SEQUENCE [LARGE SCALE GENOMIC DNA]</scope>
    <source>
        <strain evidence="3 4">WILCCON 0114</strain>
    </source>
</reference>
<dbReference type="Gene3D" id="2.60.200.20">
    <property type="match status" value="1"/>
</dbReference>
<dbReference type="PANTHER" id="PTHR23308">
    <property type="entry name" value="NUCLEAR INHIBITOR OF PROTEIN PHOSPHATASE-1"/>
    <property type="match status" value="1"/>
</dbReference>
<comment type="caution">
    <text evidence="3">The sequence shown here is derived from an EMBL/GenBank/DDBJ whole genome shotgun (WGS) entry which is preliminary data.</text>
</comment>
<organism evidence="3 4">
    <name type="scientific">Clostridium neuense</name>
    <dbReference type="NCBI Taxonomy" id="1728934"/>
    <lineage>
        <taxon>Bacteria</taxon>
        <taxon>Bacillati</taxon>
        <taxon>Bacillota</taxon>
        <taxon>Clostridia</taxon>
        <taxon>Eubacteriales</taxon>
        <taxon>Clostridiaceae</taxon>
        <taxon>Clostridium</taxon>
    </lineage>
</organism>
<keyword evidence="1" id="KW-1133">Transmembrane helix</keyword>
<dbReference type="InterPro" id="IPR050923">
    <property type="entry name" value="Cell_Proc_Reg/RNA_Proc"/>
</dbReference>
<dbReference type="PROSITE" id="PS50006">
    <property type="entry name" value="FHA_DOMAIN"/>
    <property type="match status" value="1"/>
</dbReference>
<dbReference type="InterPro" id="IPR000253">
    <property type="entry name" value="FHA_dom"/>
</dbReference>
<keyword evidence="1" id="KW-0812">Transmembrane</keyword>
<feature type="transmembrane region" description="Helical" evidence="1">
    <location>
        <begin position="17"/>
        <end position="39"/>
    </location>
</feature>
<proteinExistence type="predicted"/>